<dbReference type="InterPro" id="IPR011051">
    <property type="entry name" value="RmlC_Cupin_sf"/>
</dbReference>
<dbReference type="PANTHER" id="PTHR40434:SF1">
    <property type="entry name" value="CUPIN TYPE-1 DOMAIN-CONTAINING PROTEIN"/>
    <property type="match status" value="1"/>
</dbReference>
<name>A0A8E2EJT0_9PEZI</name>
<dbReference type="EMBL" id="KV744824">
    <property type="protein sequence ID" value="OCK85103.1"/>
    <property type="molecule type" value="Genomic_DNA"/>
</dbReference>
<organism evidence="1 2">
    <name type="scientific">Lepidopterella palustris CBS 459.81</name>
    <dbReference type="NCBI Taxonomy" id="1314670"/>
    <lineage>
        <taxon>Eukaryota</taxon>
        <taxon>Fungi</taxon>
        <taxon>Dikarya</taxon>
        <taxon>Ascomycota</taxon>
        <taxon>Pezizomycotina</taxon>
        <taxon>Dothideomycetes</taxon>
        <taxon>Pleosporomycetidae</taxon>
        <taxon>Mytilinidiales</taxon>
        <taxon>Argynnaceae</taxon>
        <taxon>Lepidopterella</taxon>
    </lineage>
</organism>
<dbReference type="InterPro" id="IPR014710">
    <property type="entry name" value="RmlC-like_jellyroll"/>
</dbReference>
<reference evidence="1 2" key="1">
    <citation type="journal article" date="2016" name="Nat. Commun.">
        <title>Ectomycorrhizal ecology is imprinted in the genome of the dominant symbiotic fungus Cenococcum geophilum.</title>
        <authorList>
            <consortium name="DOE Joint Genome Institute"/>
            <person name="Peter M."/>
            <person name="Kohler A."/>
            <person name="Ohm R.A."/>
            <person name="Kuo A."/>
            <person name="Krutzmann J."/>
            <person name="Morin E."/>
            <person name="Arend M."/>
            <person name="Barry K.W."/>
            <person name="Binder M."/>
            <person name="Choi C."/>
            <person name="Clum A."/>
            <person name="Copeland A."/>
            <person name="Grisel N."/>
            <person name="Haridas S."/>
            <person name="Kipfer T."/>
            <person name="LaButti K."/>
            <person name="Lindquist E."/>
            <person name="Lipzen A."/>
            <person name="Maire R."/>
            <person name="Meier B."/>
            <person name="Mihaltcheva S."/>
            <person name="Molinier V."/>
            <person name="Murat C."/>
            <person name="Poggeler S."/>
            <person name="Quandt C.A."/>
            <person name="Sperisen C."/>
            <person name="Tritt A."/>
            <person name="Tisserant E."/>
            <person name="Crous P.W."/>
            <person name="Henrissat B."/>
            <person name="Nehls U."/>
            <person name="Egli S."/>
            <person name="Spatafora J.W."/>
            <person name="Grigoriev I.V."/>
            <person name="Martin F.M."/>
        </authorList>
    </citation>
    <scope>NUCLEOTIDE SEQUENCE [LARGE SCALE GENOMIC DNA]</scope>
    <source>
        <strain evidence="1 2">CBS 459.81</strain>
    </source>
</reference>
<dbReference type="AlphaFoldDB" id="A0A8E2EJT0"/>
<gene>
    <name evidence="1" type="ORF">K432DRAFT_318959</name>
</gene>
<dbReference type="SUPFAM" id="SSF51182">
    <property type="entry name" value="RmlC-like cupins"/>
    <property type="match status" value="1"/>
</dbReference>
<dbReference type="OrthoDB" id="5270965at2759"/>
<proteinExistence type="predicted"/>
<keyword evidence="2" id="KW-1185">Reference proteome</keyword>
<dbReference type="Proteomes" id="UP000250266">
    <property type="component" value="Unassembled WGS sequence"/>
</dbReference>
<dbReference type="PANTHER" id="PTHR40434">
    <property type="entry name" value="CUPIN_2 DOMAIN-CONTAINING PROTEIN"/>
    <property type="match status" value="1"/>
</dbReference>
<accession>A0A8E2EJT0</accession>
<evidence type="ECO:0000313" key="2">
    <source>
        <dbReference type="Proteomes" id="UP000250266"/>
    </source>
</evidence>
<dbReference type="Gene3D" id="2.60.120.10">
    <property type="entry name" value="Jelly Rolls"/>
    <property type="match status" value="1"/>
</dbReference>
<protein>
    <submittedName>
        <fullName evidence="1">Uncharacterized protein</fullName>
    </submittedName>
</protein>
<evidence type="ECO:0000313" key="1">
    <source>
        <dbReference type="EMBL" id="OCK85103.1"/>
    </source>
</evidence>
<sequence length="94" mass="10444">MASKSCEDAESEVRSWGFKRVFTWTDGPNAHYPPHSHNGLTTHLILNGKLTITYPNDPAPTKETFGPGARLDVDAQRVHEVWMGDEGCTYVIGE</sequence>